<evidence type="ECO:0000256" key="4">
    <source>
        <dbReference type="ARBA" id="ARBA00022729"/>
    </source>
</evidence>
<dbReference type="KEGG" id="wei:EQG49_11720"/>
<evidence type="ECO:0000256" key="5">
    <source>
        <dbReference type="ARBA" id="ARBA00023136"/>
    </source>
</evidence>
<dbReference type="Pfam" id="PF02608">
    <property type="entry name" value="Bmp"/>
    <property type="match status" value="1"/>
</dbReference>
<gene>
    <name evidence="8" type="ORF">EQG49_11720</name>
</gene>
<dbReference type="Gene3D" id="3.40.50.2300">
    <property type="match status" value="2"/>
</dbReference>
<evidence type="ECO:0000256" key="3">
    <source>
        <dbReference type="ARBA" id="ARBA00022475"/>
    </source>
</evidence>
<evidence type="ECO:0000259" key="7">
    <source>
        <dbReference type="Pfam" id="PF02608"/>
    </source>
</evidence>
<protein>
    <submittedName>
        <fullName evidence="8">BMP family ABC transporter substrate-binding protein</fullName>
    </submittedName>
</protein>
<dbReference type="CDD" id="cd06354">
    <property type="entry name" value="PBP1_PrnA-like"/>
    <property type="match status" value="1"/>
</dbReference>
<keyword evidence="6" id="KW-0449">Lipoprotein</keyword>
<keyword evidence="4" id="KW-0732">Signal</keyword>
<sequence>MKYSLIGVGVAVVIALIGVNMHKPSKAAEGQSTAQSVAMVTNGGGVDDRSFNQSTWEGITRFGKANGLKKGMVNGKPGYDYFNSDDQSQFLANFLLAAKSNYKIVFGAGFQLADSIKQAAAQYPKTKFVIIDSVVKGKNIASVNFRSNEASYLAGVAAAKTTKTNTIGFVGGMHSELIDMFQAGYMAGAKSVNPKISIKIAYANTFTDASKGSAIAAAMTADHADVIYSAAGQVGSGVAAELRSQNQKVPAADKKYFIGVDIDQHADGDYTDSKGVKSNFTLTSVLTQVGNAANTIATAANDGYFPAGKDTILGLKENGVDIVKTELSPAIVKATDKAKAEIIAGKITVSATLK</sequence>
<dbReference type="GO" id="GO:0005886">
    <property type="term" value="C:plasma membrane"/>
    <property type="evidence" value="ECO:0007669"/>
    <property type="project" value="UniProtKB-SubCell"/>
</dbReference>
<feature type="domain" description="ABC transporter substrate-binding protein PnrA-like" evidence="7">
    <location>
        <begin position="37"/>
        <end position="350"/>
    </location>
</feature>
<keyword evidence="3" id="KW-1003">Cell membrane</keyword>
<dbReference type="InterPro" id="IPR003760">
    <property type="entry name" value="PnrA-like"/>
</dbReference>
<reference evidence="9" key="1">
    <citation type="submission" date="2019-03" db="EMBL/GenBank/DDBJ databases">
        <title>Weissella sp. 26KH-42 Genome sequencing.</title>
        <authorList>
            <person name="Heo J."/>
            <person name="Kim S.-J."/>
            <person name="Kim J.-S."/>
            <person name="Hong S.-B."/>
            <person name="Kwon S.-W."/>
        </authorList>
    </citation>
    <scope>NUCLEOTIDE SEQUENCE [LARGE SCALE GENOMIC DNA]</scope>
    <source>
        <strain evidence="9">26KH-42</strain>
    </source>
</reference>
<proteinExistence type="inferred from homology"/>
<evidence type="ECO:0000313" key="9">
    <source>
        <dbReference type="Proteomes" id="UP000292886"/>
    </source>
</evidence>
<dbReference type="Proteomes" id="UP000292886">
    <property type="component" value="Chromosome"/>
</dbReference>
<dbReference type="AlphaFoldDB" id="A0A4P6YXL0"/>
<organism evidence="8 9">
    <name type="scientific">Periweissella cryptocerci</name>
    <dbReference type="NCBI Taxonomy" id="2506420"/>
    <lineage>
        <taxon>Bacteria</taxon>
        <taxon>Bacillati</taxon>
        <taxon>Bacillota</taxon>
        <taxon>Bacilli</taxon>
        <taxon>Lactobacillales</taxon>
        <taxon>Lactobacillaceae</taxon>
        <taxon>Periweissella</taxon>
    </lineage>
</organism>
<dbReference type="PANTHER" id="PTHR34296">
    <property type="entry name" value="TRANSCRIPTIONAL ACTIVATOR PROTEIN MED"/>
    <property type="match status" value="1"/>
</dbReference>
<dbReference type="EMBL" id="CP037940">
    <property type="protein sequence ID" value="QBO37513.1"/>
    <property type="molecule type" value="Genomic_DNA"/>
</dbReference>
<dbReference type="OrthoDB" id="9784230at2"/>
<accession>A0A4P6YXL0</accession>
<dbReference type="PANTHER" id="PTHR34296:SF2">
    <property type="entry name" value="ABC TRANSPORTER GUANOSINE-BINDING PROTEIN NUPN"/>
    <property type="match status" value="1"/>
</dbReference>
<evidence type="ECO:0000256" key="2">
    <source>
        <dbReference type="ARBA" id="ARBA00008610"/>
    </source>
</evidence>
<comment type="subcellular location">
    <subcellularLocation>
        <location evidence="1">Cell membrane</location>
        <topology evidence="1">Lipid-anchor</topology>
    </subcellularLocation>
</comment>
<comment type="similarity">
    <text evidence="2">Belongs to the BMP lipoprotein family.</text>
</comment>
<evidence type="ECO:0000313" key="8">
    <source>
        <dbReference type="EMBL" id="QBO37513.1"/>
    </source>
</evidence>
<dbReference type="InterPro" id="IPR028082">
    <property type="entry name" value="Peripla_BP_I"/>
</dbReference>
<evidence type="ECO:0000256" key="6">
    <source>
        <dbReference type="ARBA" id="ARBA00023288"/>
    </source>
</evidence>
<keyword evidence="9" id="KW-1185">Reference proteome</keyword>
<dbReference type="SUPFAM" id="SSF53822">
    <property type="entry name" value="Periplasmic binding protein-like I"/>
    <property type="match status" value="1"/>
</dbReference>
<evidence type="ECO:0000256" key="1">
    <source>
        <dbReference type="ARBA" id="ARBA00004193"/>
    </source>
</evidence>
<dbReference type="InterPro" id="IPR050957">
    <property type="entry name" value="BMP_lipoprotein"/>
</dbReference>
<name>A0A4P6YXL0_9LACO</name>
<keyword evidence="5" id="KW-0472">Membrane</keyword>